<keyword evidence="4 5" id="KW-0472">Membrane</keyword>
<sequence>MTVLILGLLVFLGLHSVRIFADDWRTAMRARLGENGWKGLYSLVSLAGFGLVIWGYSLARQQPVVVWSPPAFMAHIAAPLMVLAFILLVAAYVPGNGIKARLHHPMTLAVKVWALAHLLANGTLHDIILFGSVLVWSVLLFRAARKRDAAAGAVYPPGKVVATAITVVVGFGVSVLFAHWLHLMLIGVKPF</sequence>
<dbReference type="Proteomes" id="UP000440498">
    <property type="component" value="Unassembled WGS sequence"/>
</dbReference>
<dbReference type="InterPro" id="IPR009915">
    <property type="entry name" value="NnrU_dom"/>
</dbReference>
<evidence type="ECO:0000256" key="3">
    <source>
        <dbReference type="ARBA" id="ARBA00022989"/>
    </source>
</evidence>
<feature type="domain" description="NnrU" evidence="6">
    <location>
        <begin position="3"/>
        <end position="190"/>
    </location>
</feature>
<evidence type="ECO:0000313" key="7">
    <source>
        <dbReference type="EMBL" id="MQA40927.1"/>
    </source>
</evidence>
<protein>
    <submittedName>
        <fullName evidence="7">Protein NrnU</fullName>
    </submittedName>
</protein>
<dbReference type="AlphaFoldDB" id="A0A6A7N852"/>
<evidence type="ECO:0000256" key="2">
    <source>
        <dbReference type="ARBA" id="ARBA00022692"/>
    </source>
</evidence>
<dbReference type="Pfam" id="PF07298">
    <property type="entry name" value="NnrU"/>
    <property type="match status" value="1"/>
</dbReference>
<evidence type="ECO:0000259" key="6">
    <source>
        <dbReference type="Pfam" id="PF07298"/>
    </source>
</evidence>
<feature type="transmembrane region" description="Helical" evidence="5">
    <location>
        <begin position="160"/>
        <end position="181"/>
    </location>
</feature>
<evidence type="ECO:0000256" key="5">
    <source>
        <dbReference type="SAM" id="Phobius"/>
    </source>
</evidence>
<dbReference type="EMBL" id="WHUG01000010">
    <property type="protein sequence ID" value="MQA40927.1"/>
    <property type="molecule type" value="Genomic_DNA"/>
</dbReference>
<organism evidence="7 8">
    <name type="scientific">Rugamonas aquatica</name>
    <dbReference type="NCBI Taxonomy" id="2743357"/>
    <lineage>
        <taxon>Bacteria</taxon>
        <taxon>Pseudomonadati</taxon>
        <taxon>Pseudomonadota</taxon>
        <taxon>Betaproteobacteria</taxon>
        <taxon>Burkholderiales</taxon>
        <taxon>Oxalobacteraceae</taxon>
        <taxon>Telluria group</taxon>
        <taxon>Rugamonas</taxon>
    </lineage>
</organism>
<proteinExistence type="predicted"/>
<gene>
    <name evidence="7" type="ORF">GEV02_22570</name>
</gene>
<keyword evidence="8" id="KW-1185">Reference proteome</keyword>
<dbReference type="RefSeq" id="WP_152840204.1">
    <property type="nucleotide sequence ID" value="NZ_WHUG01000010.1"/>
</dbReference>
<keyword evidence="2 5" id="KW-0812">Transmembrane</keyword>
<name>A0A6A7N852_9BURK</name>
<accession>A0A6A7N852</accession>
<feature type="transmembrane region" description="Helical" evidence="5">
    <location>
        <begin position="71"/>
        <end position="93"/>
    </location>
</feature>
<feature type="transmembrane region" description="Helical" evidence="5">
    <location>
        <begin position="113"/>
        <end position="139"/>
    </location>
</feature>
<evidence type="ECO:0000256" key="4">
    <source>
        <dbReference type="ARBA" id="ARBA00023136"/>
    </source>
</evidence>
<dbReference type="GO" id="GO:0016020">
    <property type="term" value="C:membrane"/>
    <property type="evidence" value="ECO:0007669"/>
    <property type="project" value="UniProtKB-SubCell"/>
</dbReference>
<keyword evidence="3 5" id="KW-1133">Transmembrane helix</keyword>
<feature type="transmembrane region" description="Helical" evidence="5">
    <location>
        <begin position="40"/>
        <end position="59"/>
    </location>
</feature>
<reference evidence="7 8" key="1">
    <citation type="submission" date="2019-10" db="EMBL/GenBank/DDBJ databases">
        <title>Two novel species isolated from a subtropical stream in China.</title>
        <authorList>
            <person name="Lu H."/>
        </authorList>
    </citation>
    <scope>NUCLEOTIDE SEQUENCE [LARGE SCALE GENOMIC DNA]</scope>
    <source>
        <strain evidence="7 8">FT29W</strain>
    </source>
</reference>
<comment type="caution">
    <text evidence="7">The sequence shown here is derived from an EMBL/GenBank/DDBJ whole genome shotgun (WGS) entry which is preliminary data.</text>
</comment>
<evidence type="ECO:0000313" key="8">
    <source>
        <dbReference type="Proteomes" id="UP000440498"/>
    </source>
</evidence>
<comment type="subcellular location">
    <subcellularLocation>
        <location evidence="1">Membrane</location>
        <topology evidence="1">Multi-pass membrane protein</topology>
    </subcellularLocation>
</comment>
<evidence type="ECO:0000256" key="1">
    <source>
        <dbReference type="ARBA" id="ARBA00004141"/>
    </source>
</evidence>